<feature type="transmembrane region" description="Helical" evidence="1">
    <location>
        <begin position="62"/>
        <end position="79"/>
    </location>
</feature>
<proteinExistence type="predicted"/>
<dbReference type="EMBL" id="WFKJ01000003">
    <property type="protein sequence ID" value="KAB7892595.1"/>
    <property type="molecule type" value="Genomic_DNA"/>
</dbReference>
<gene>
    <name evidence="2" type="ORF">GBG18_01695</name>
</gene>
<reference evidence="2 3" key="1">
    <citation type="submission" date="2019-10" db="EMBL/GenBank/DDBJ databases">
        <title>Poseidonibacter ostreae sp. nov., isolated from the gut of the Ostrea denselamellosa.</title>
        <authorList>
            <person name="Choi A."/>
        </authorList>
    </citation>
    <scope>NUCLEOTIDE SEQUENCE [LARGE SCALE GENOMIC DNA]</scope>
    <source>
        <strain evidence="2 3">SJOD-M-5</strain>
    </source>
</reference>
<keyword evidence="1" id="KW-0472">Membrane</keyword>
<keyword evidence="1" id="KW-1133">Transmembrane helix</keyword>
<comment type="caution">
    <text evidence="2">The sequence shown here is derived from an EMBL/GenBank/DDBJ whole genome shotgun (WGS) entry which is preliminary data.</text>
</comment>
<name>A0ABQ6VPS5_9BACT</name>
<dbReference type="Proteomes" id="UP000461010">
    <property type="component" value="Unassembled WGS sequence"/>
</dbReference>
<accession>A0ABQ6VPS5</accession>
<sequence length="214" mass="24855">MGLCSKCNVVKTTHLIKDKQICDDCLGNNKIINDGVIKEQEINQINLEVDENKVGMTFKRTIVISSILSVVLVFILLLLTSNNEDKKILEIEESIMTIPKNDIYKNYKAYKALSKYYKENIEYKENYKKYNDLEKLSSECFDKGTLINREYALNKSSYSFNSFGDNKTIMIDDNTIVEQISFSVENDFGVKIKYLSKYRCNLDGSMKQIDMYRQ</sequence>
<keyword evidence="3" id="KW-1185">Reference proteome</keyword>
<evidence type="ECO:0000313" key="3">
    <source>
        <dbReference type="Proteomes" id="UP000461010"/>
    </source>
</evidence>
<keyword evidence="1" id="KW-0812">Transmembrane</keyword>
<evidence type="ECO:0000256" key="1">
    <source>
        <dbReference type="SAM" id="Phobius"/>
    </source>
</evidence>
<organism evidence="2 3">
    <name type="scientific">Poseidonibacter ostreae</name>
    <dbReference type="NCBI Taxonomy" id="2654171"/>
    <lineage>
        <taxon>Bacteria</taxon>
        <taxon>Pseudomonadati</taxon>
        <taxon>Campylobacterota</taxon>
        <taxon>Epsilonproteobacteria</taxon>
        <taxon>Campylobacterales</taxon>
        <taxon>Arcobacteraceae</taxon>
        <taxon>Poseidonibacter</taxon>
    </lineage>
</organism>
<protein>
    <submittedName>
        <fullName evidence="2">Uncharacterized protein</fullName>
    </submittedName>
</protein>
<dbReference type="RefSeq" id="WP_152187801.1">
    <property type="nucleotide sequence ID" value="NZ_WFKJ01000003.1"/>
</dbReference>
<evidence type="ECO:0000313" key="2">
    <source>
        <dbReference type="EMBL" id="KAB7892595.1"/>
    </source>
</evidence>